<keyword evidence="2" id="KW-1185">Reference proteome</keyword>
<accession>A0A7J6QKM4</accession>
<feature type="non-terminal residue" evidence="1">
    <location>
        <position position="222"/>
    </location>
</feature>
<dbReference type="Proteomes" id="UP000553632">
    <property type="component" value="Unassembled WGS sequence"/>
</dbReference>
<gene>
    <name evidence="1" type="ORF">FOZ63_003308</name>
</gene>
<dbReference type="EMBL" id="JABANO010032110">
    <property type="protein sequence ID" value="KAF4709154.1"/>
    <property type="molecule type" value="Genomic_DNA"/>
</dbReference>
<proteinExistence type="predicted"/>
<dbReference type="AlphaFoldDB" id="A0A7J6QKM4"/>
<comment type="caution">
    <text evidence="1">The sequence shown here is derived from an EMBL/GenBank/DDBJ whole genome shotgun (WGS) entry which is preliminary data.</text>
</comment>
<feature type="non-terminal residue" evidence="1">
    <location>
        <position position="1"/>
    </location>
</feature>
<name>A0A7J6QKM4_PEROL</name>
<evidence type="ECO:0000313" key="2">
    <source>
        <dbReference type="Proteomes" id="UP000553632"/>
    </source>
</evidence>
<organism evidence="1 2">
    <name type="scientific">Perkinsus olseni</name>
    <name type="common">Perkinsus atlanticus</name>
    <dbReference type="NCBI Taxonomy" id="32597"/>
    <lineage>
        <taxon>Eukaryota</taxon>
        <taxon>Sar</taxon>
        <taxon>Alveolata</taxon>
        <taxon>Perkinsozoa</taxon>
        <taxon>Perkinsea</taxon>
        <taxon>Perkinsida</taxon>
        <taxon>Perkinsidae</taxon>
        <taxon>Perkinsus</taxon>
    </lineage>
</organism>
<reference evidence="1 2" key="1">
    <citation type="submission" date="2020-04" db="EMBL/GenBank/DDBJ databases">
        <title>Perkinsus olseni comparative genomics.</title>
        <authorList>
            <person name="Bogema D.R."/>
        </authorList>
    </citation>
    <scope>NUCLEOTIDE SEQUENCE [LARGE SCALE GENOMIC DNA]</scope>
    <source>
        <strain evidence="1 2">ATCC PRA-207</strain>
    </source>
</reference>
<evidence type="ECO:0000313" key="1">
    <source>
        <dbReference type="EMBL" id="KAF4709154.1"/>
    </source>
</evidence>
<sequence>HVVYDTVTMESDFFGTQSPAYSGSTPTRLERINDVGCVVLLDQHLFLTDYYVQMAACTLGPQAAVEQGVENGRLSFITTIDLSFRVCSGDLSISNDYVLTPATHFACVNYDMGVDARMDRIFNYNSSLEAGFRMSFDMNTVGNNVHSWHGIAVTEVDVWNGVSKVSNTFVFLNKSLPLKRRRWVVGQQACGARLKRSRAPRASLACAKVPQRVAGSKATHRL</sequence>
<protein>
    <submittedName>
        <fullName evidence="1">Uncharacterized protein</fullName>
    </submittedName>
</protein>